<dbReference type="RefSeq" id="WP_139211891.1">
    <property type="nucleotide sequence ID" value="NZ_FOFB01000015.1"/>
</dbReference>
<organism evidence="1 2">
    <name type="scientific">Neolewinella agarilytica</name>
    <dbReference type="NCBI Taxonomy" id="478744"/>
    <lineage>
        <taxon>Bacteria</taxon>
        <taxon>Pseudomonadati</taxon>
        <taxon>Bacteroidota</taxon>
        <taxon>Saprospiria</taxon>
        <taxon>Saprospirales</taxon>
        <taxon>Lewinellaceae</taxon>
        <taxon>Neolewinella</taxon>
    </lineage>
</organism>
<dbReference type="InParanoid" id="A0A1H9IND9"/>
<dbReference type="Proteomes" id="UP000199021">
    <property type="component" value="Unassembled WGS sequence"/>
</dbReference>
<dbReference type="OrthoDB" id="1490648at2"/>
<dbReference type="EMBL" id="FOFB01000015">
    <property type="protein sequence ID" value="SEQ76076.1"/>
    <property type="molecule type" value="Genomic_DNA"/>
</dbReference>
<keyword evidence="2" id="KW-1185">Reference proteome</keyword>
<protein>
    <submittedName>
        <fullName evidence="1">Uncharacterized protein</fullName>
    </submittedName>
</protein>
<dbReference type="STRING" id="478744.SAMN05444359_11572"/>
<accession>A0A1H9IND9</accession>
<evidence type="ECO:0000313" key="1">
    <source>
        <dbReference type="EMBL" id="SEQ76076.1"/>
    </source>
</evidence>
<dbReference type="AlphaFoldDB" id="A0A1H9IND9"/>
<name>A0A1H9IND9_9BACT</name>
<evidence type="ECO:0000313" key="2">
    <source>
        <dbReference type="Proteomes" id="UP000199021"/>
    </source>
</evidence>
<sequence>MRILRELLAVAGKKAVLDRLNDKNGASLTRKLIELAEDPDLSEDNVAKRLYGPTANRKLAAYKTLKSRLKEIMIVAIQKGKVMELDYSNYNAAYESGFRQLFTIQILLVSGAYNAAREIAKQTFYSVREYEIIPLNHSLSNHLAYLHLGVGYNEQLVKKYNDINRYYSKALYELSKLDNRYREVRDMTYAHRKTFSEVGRRTLEYLEEFKESRKTYEHVSQFQGMVYSLEITGLMYAGKYREAIESSKKGEKVLRNCKGASHSVINFLLLNRLESILKAENFELGRSEIASAYEVLPKNSINGIKVVEYAIRLGLRMQEFDYAYLALANLNRRLINRLLTPRHQEYWKIWEAYVNFLVVAGRIEPKEDWAKLPKFKFARFFNNVPSYSRNKNGMNIPILILQALYFIVEGKYGKVVDRTEALERYCSRYLKDDENLRHNCFFKLLVITVQANFHKGATERKAKTVYNRMINAKERSIDIEIVPYEVLWDIVLEHLTVERRARAVSKDHAG</sequence>
<proteinExistence type="predicted"/>
<reference evidence="2" key="1">
    <citation type="submission" date="2016-10" db="EMBL/GenBank/DDBJ databases">
        <authorList>
            <person name="Varghese N."/>
            <person name="Submissions S."/>
        </authorList>
    </citation>
    <scope>NUCLEOTIDE SEQUENCE [LARGE SCALE GENOMIC DNA]</scope>
    <source>
        <strain evidence="2">DSM 24740</strain>
    </source>
</reference>
<gene>
    <name evidence="1" type="ORF">SAMN05444359_11572</name>
</gene>